<proteinExistence type="inferred from homology"/>
<evidence type="ECO:0000256" key="15">
    <source>
        <dbReference type="ARBA" id="ARBA00030165"/>
    </source>
</evidence>
<feature type="transmembrane region" description="Helical" evidence="20">
    <location>
        <begin position="125"/>
        <end position="149"/>
    </location>
</feature>
<comment type="pathway">
    <text evidence="17">Steroid biosynthesis.</text>
</comment>
<keyword evidence="6" id="KW-0521">NADP</keyword>
<feature type="transmembrane region" description="Helical" evidence="20">
    <location>
        <begin position="295"/>
        <end position="315"/>
    </location>
</feature>
<dbReference type="EC" id="1.3.1.70" evidence="3"/>
<dbReference type="PROSITE" id="PS01018">
    <property type="entry name" value="STEROL_REDUCT_2"/>
    <property type="match status" value="1"/>
</dbReference>
<evidence type="ECO:0000256" key="1">
    <source>
        <dbReference type="ARBA" id="ARBA00004141"/>
    </source>
</evidence>
<evidence type="ECO:0000256" key="12">
    <source>
        <dbReference type="ARBA" id="ARBA00023136"/>
    </source>
</evidence>
<evidence type="ECO:0000256" key="16">
    <source>
        <dbReference type="ARBA" id="ARBA00031227"/>
    </source>
</evidence>
<name>A0A7S3LQD1_9STRA</name>
<dbReference type="PROSITE" id="PS01017">
    <property type="entry name" value="STEROL_REDUCT_1"/>
    <property type="match status" value="1"/>
</dbReference>
<dbReference type="FunFam" id="1.20.120.1630:FF:000011">
    <property type="entry name" value="Delta(14)-sterol reductase"/>
    <property type="match status" value="1"/>
</dbReference>
<evidence type="ECO:0000256" key="13">
    <source>
        <dbReference type="ARBA" id="ARBA00023166"/>
    </source>
</evidence>
<evidence type="ECO:0000256" key="11">
    <source>
        <dbReference type="ARBA" id="ARBA00023098"/>
    </source>
</evidence>
<feature type="compositionally biased region" description="Polar residues" evidence="19">
    <location>
        <begin position="13"/>
        <end position="23"/>
    </location>
</feature>
<evidence type="ECO:0000256" key="6">
    <source>
        <dbReference type="ARBA" id="ARBA00022857"/>
    </source>
</evidence>
<protein>
    <recommendedName>
        <fullName evidence="18">Delta(14)-sterol reductase</fullName>
        <ecNumber evidence="3">1.3.1.70</ecNumber>
    </recommendedName>
    <alternativeName>
        <fullName evidence="15">C-14 sterol reductase</fullName>
    </alternativeName>
    <alternativeName>
        <fullName evidence="16">Sterol C14-reductase</fullName>
    </alternativeName>
</protein>
<keyword evidence="14" id="KW-0753">Steroid metabolism</keyword>
<accession>A0A7S3LQD1</accession>
<keyword evidence="12 20" id="KW-0472">Membrane</keyword>
<evidence type="ECO:0000256" key="9">
    <source>
        <dbReference type="ARBA" id="ARBA00023002"/>
    </source>
</evidence>
<dbReference type="PANTHER" id="PTHR21257">
    <property type="entry name" value="DELTA(14)-STEROL REDUCTASE"/>
    <property type="match status" value="1"/>
</dbReference>
<keyword evidence="5 20" id="KW-0812">Transmembrane</keyword>
<feature type="transmembrane region" description="Helical" evidence="20">
    <location>
        <begin position="255"/>
        <end position="275"/>
    </location>
</feature>
<evidence type="ECO:0000256" key="8">
    <source>
        <dbReference type="ARBA" id="ARBA00022989"/>
    </source>
</evidence>
<keyword evidence="11" id="KW-0443">Lipid metabolism</keyword>
<feature type="transmembrane region" description="Helical" evidence="20">
    <location>
        <begin position="86"/>
        <end position="105"/>
    </location>
</feature>
<organism evidence="21">
    <name type="scientific">Aplanochytrium stocchinoi</name>
    <dbReference type="NCBI Taxonomy" id="215587"/>
    <lineage>
        <taxon>Eukaryota</taxon>
        <taxon>Sar</taxon>
        <taxon>Stramenopiles</taxon>
        <taxon>Bigyra</taxon>
        <taxon>Labyrinthulomycetes</taxon>
        <taxon>Thraustochytrida</taxon>
        <taxon>Thraustochytriidae</taxon>
        <taxon>Aplanochytrium</taxon>
    </lineage>
</organism>
<evidence type="ECO:0000256" key="2">
    <source>
        <dbReference type="ARBA" id="ARBA00005402"/>
    </source>
</evidence>
<evidence type="ECO:0000256" key="3">
    <source>
        <dbReference type="ARBA" id="ARBA00012413"/>
    </source>
</evidence>
<evidence type="ECO:0000256" key="7">
    <source>
        <dbReference type="ARBA" id="ARBA00022955"/>
    </source>
</evidence>
<evidence type="ECO:0000313" key="21">
    <source>
        <dbReference type="EMBL" id="CAE0438781.1"/>
    </source>
</evidence>
<gene>
    <name evidence="21" type="ORF">ASTO00021_LOCUS9003</name>
</gene>
<feature type="transmembrane region" description="Helical" evidence="20">
    <location>
        <begin position="169"/>
        <end position="189"/>
    </location>
</feature>
<keyword evidence="13" id="KW-1207">Sterol metabolism</keyword>
<comment type="subcellular location">
    <subcellularLocation>
        <location evidence="1">Membrane</location>
        <topology evidence="1">Multi-pass membrane protein</topology>
    </subcellularLocation>
</comment>
<dbReference type="EMBL" id="HBIN01011980">
    <property type="protein sequence ID" value="CAE0438781.1"/>
    <property type="molecule type" value="Transcribed_RNA"/>
</dbReference>
<dbReference type="Pfam" id="PF01222">
    <property type="entry name" value="ERG4_ERG24"/>
    <property type="match status" value="1"/>
</dbReference>
<reference evidence="21" key="1">
    <citation type="submission" date="2021-01" db="EMBL/GenBank/DDBJ databases">
        <authorList>
            <person name="Corre E."/>
            <person name="Pelletier E."/>
            <person name="Niang G."/>
            <person name="Scheremetjew M."/>
            <person name="Finn R."/>
            <person name="Kale V."/>
            <person name="Holt S."/>
            <person name="Cochrane G."/>
            <person name="Meng A."/>
            <person name="Brown T."/>
            <person name="Cohen L."/>
        </authorList>
    </citation>
    <scope>NUCLEOTIDE SEQUENCE</scope>
    <source>
        <strain evidence="21">GSBS06</strain>
    </source>
</reference>
<keyword evidence="10" id="KW-0756">Sterol biosynthesis</keyword>
<keyword evidence="7" id="KW-0752">Steroid biosynthesis</keyword>
<dbReference type="GO" id="GO:0016126">
    <property type="term" value="P:sterol biosynthetic process"/>
    <property type="evidence" value="ECO:0007669"/>
    <property type="project" value="UniProtKB-KW"/>
</dbReference>
<feature type="transmembrane region" description="Helical" evidence="20">
    <location>
        <begin position="397"/>
        <end position="423"/>
    </location>
</feature>
<feature type="transmembrane region" description="Helical" evidence="20">
    <location>
        <begin position="41"/>
        <end position="61"/>
    </location>
</feature>
<dbReference type="AlphaFoldDB" id="A0A7S3LQD1"/>
<dbReference type="PANTHER" id="PTHR21257:SF52">
    <property type="entry name" value="DELTA(14)-STEROL REDUCTASE TM7SF2"/>
    <property type="match status" value="1"/>
</dbReference>
<keyword evidence="4" id="KW-0444">Lipid biosynthesis</keyword>
<dbReference type="InterPro" id="IPR001171">
    <property type="entry name" value="ERG24_DHCR-like"/>
</dbReference>
<feature type="region of interest" description="Disordered" evidence="19">
    <location>
        <begin position="1"/>
        <end position="27"/>
    </location>
</feature>
<evidence type="ECO:0000256" key="18">
    <source>
        <dbReference type="ARBA" id="ARBA00069705"/>
    </source>
</evidence>
<dbReference type="GO" id="GO:0005789">
    <property type="term" value="C:endoplasmic reticulum membrane"/>
    <property type="evidence" value="ECO:0007669"/>
    <property type="project" value="TreeGrafter"/>
</dbReference>
<evidence type="ECO:0000256" key="17">
    <source>
        <dbReference type="ARBA" id="ARBA00060577"/>
    </source>
</evidence>
<evidence type="ECO:0000256" key="4">
    <source>
        <dbReference type="ARBA" id="ARBA00022516"/>
    </source>
</evidence>
<evidence type="ECO:0000256" key="5">
    <source>
        <dbReference type="ARBA" id="ARBA00022692"/>
    </source>
</evidence>
<evidence type="ECO:0000256" key="19">
    <source>
        <dbReference type="SAM" id="MobiDB-lite"/>
    </source>
</evidence>
<sequence>MSELRQRKGVKGSGSSAISKPTGSGSGDHAHKFEYEFGGPVGAFATMMALPLVLYFLYYGATKDYRFNFTNYEGLFDAFPKSIDEVWSLEAFAVVCGWFAFNVFLERILFAEKGKGVVLRDGSQLTYNLSGHLQFWVILFVLMFGKPVFNEKGNVEYFTHFNLAWLYDNYVKLATGAVLFSWILSIFLYSKSFAKGALLALGGDSGNPVYDFFIGRELNPRTGKTFDWKEFCELRPGLIGWMVLNIGCAMKQYELLGYVTYPMIFINLFQGIYVWDALYQERAILTTMDITTDGFGWMLCFGDLAWVPFSYSLQARYIVENDSSDQMSTAVLAGIFTLNFVGYYIFRSANSQKDAFRRDPNSEEVAHLKTITTKTGRKLLVSGWWGLARKINYTGDWLMGLAWCSCTGHGCIVTYFYSIYFFILLVHRAYRDNHACAHKYGDDWPRYKAHVPYVFVPGVI</sequence>
<dbReference type="Gene3D" id="1.20.120.1630">
    <property type="match status" value="1"/>
</dbReference>
<keyword evidence="9" id="KW-0560">Oxidoreductase</keyword>
<keyword evidence="8 20" id="KW-1133">Transmembrane helix</keyword>
<dbReference type="GO" id="GO:0050613">
    <property type="term" value="F:Delta14-sterol reductase activity"/>
    <property type="evidence" value="ECO:0007669"/>
    <property type="project" value="UniProtKB-EC"/>
</dbReference>
<evidence type="ECO:0000256" key="14">
    <source>
        <dbReference type="ARBA" id="ARBA00023221"/>
    </source>
</evidence>
<feature type="transmembrane region" description="Helical" evidence="20">
    <location>
        <begin position="327"/>
        <end position="346"/>
    </location>
</feature>
<evidence type="ECO:0000256" key="10">
    <source>
        <dbReference type="ARBA" id="ARBA00023011"/>
    </source>
</evidence>
<evidence type="ECO:0000256" key="20">
    <source>
        <dbReference type="SAM" id="Phobius"/>
    </source>
</evidence>
<dbReference type="InterPro" id="IPR018083">
    <property type="entry name" value="Sterol_reductase_CS"/>
</dbReference>
<comment type="similarity">
    <text evidence="2">Belongs to the ERG4/ERG24 family.</text>
</comment>